<evidence type="ECO:0000313" key="11">
    <source>
        <dbReference type="Proteomes" id="UP000485058"/>
    </source>
</evidence>
<feature type="region of interest" description="Disordered" evidence="8">
    <location>
        <begin position="665"/>
        <end position="723"/>
    </location>
</feature>
<dbReference type="InterPro" id="IPR037196">
    <property type="entry name" value="HSP90_C"/>
</dbReference>
<dbReference type="HAMAP" id="MF_00505">
    <property type="entry name" value="HSP90"/>
    <property type="match status" value="1"/>
</dbReference>
<feature type="binding site" evidence="7">
    <location>
        <position position="71"/>
    </location>
    <ligand>
        <name>ATP</name>
        <dbReference type="ChEBI" id="CHEBI:30616"/>
    </ligand>
</feature>
<dbReference type="InterPro" id="IPR020568">
    <property type="entry name" value="Ribosomal_Su5_D2-typ_SF"/>
</dbReference>
<feature type="compositionally biased region" description="Low complexity" evidence="8">
    <location>
        <begin position="702"/>
        <end position="711"/>
    </location>
</feature>
<sequence length="723" mass="81036">MDILINSLYSNKDIFLRELISNASDALDKIRFLSLTNKEVLGEGDNAKLEIQISLDKANRVLMLRDRGVGMTKQDLIKNLGTIAKSGTSAFLETMQQGGDVNLIGQFGVGFYSVYLVADWVEVVTKHNDDEQYVWSSSASGGFSIAKDTEGEPLGRGTLIKLHLKPEAMEYAEESKLRELVGRYSDAWPPYQRLVSADAPKKTRKVKRNEWDLLNDAKAIWLRSPKDVSKEDYHKFYKAVSKDVGGDPLGWVHFKAEGDVEFKTVIFVPKTAPHDFYDKYYDKGAKGALKLYVRRVFITDDAEELVPRWLGFLRGLVDSDTLPLNVSREVMQQHAALKTIRKKLVRKVLDLIKSWADDEAKCRKAEKDKEEGKEADADEEVPTGRACELYGDFWMQYGKAMKLGVIEDITNRGRLAKLLRFYTSKSPSTHTSLDEYVARMKPGQKDIYYLAGSSKEEIEKSPFLEQLLRKGYEVIYFTDVLDEYVMQHMVDYEDKKFANASKEDLKMADKDEVEKKKDKELREEFKKLTSWWKTVLGSAVSSVKVSSRLSTTPCVVVAGKYGQSANMERIMRAQAFNDPSRAMMGGSQKVLEINPRHPLIRALKDKHEEAGADDEEVVGLASLLYQASLLESGFMLDQPKMFNSRVQGLVGARLGLAPDAKVELDDEAEAAPEGEEAKEEAAAAESEDGEEEEAMPEDKAEAAAPAEAGAAEDADKAPAKDEL</sequence>
<keyword evidence="6" id="KW-0143">Chaperone</keyword>
<comment type="caution">
    <text evidence="10">The sequence shown here is derived from an EMBL/GenBank/DDBJ whole genome shotgun (WGS) entry which is preliminary data.</text>
</comment>
<gene>
    <name evidence="10" type="ORF">HaLaN_18839</name>
</gene>
<dbReference type="InterPro" id="IPR001404">
    <property type="entry name" value="Hsp90_fam"/>
</dbReference>
<protein>
    <submittedName>
        <fullName evidence="10">HATPase_c domain-containing protein</fullName>
    </submittedName>
</protein>
<dbReference type="InterPro" id="IPR020575">
    <property type="entry name" value="Hsp90_N"/>
</dbReference>
<comment type="similarity">
    <text evidence="2">Belongs to the heat shock protein 90 family.</text>
</comment>
<dbReference type="Gene3D" id="1.20.120.790">
    <property type="entry name" value="Heat shock protein 90, C-terminal domain"/>
    <property type="match status" value="1"/>
</dbReference>
<evidence type="ECO:0000256" key="7">
    <source>
        <dbReference type="PIRSR" id="PIRSR002583-1"/>
    </source>
</evidence>
<dbReference type="EMBL" id="BLLF01001845">
    <property type="protein sequence ID" value="GFH21517.1"/>
    <property type="molecule type" value="Genomic_DNA"/>
</dbReference>
<dbReference type="SMART" id="SM00387">
    <property type="entry name" value="HATPase_c"/>
    <property type="match status" value="1"/>
</dbReference>
<keyword evidence="11" id="KW-1185">Reference proteome</keyword>
<feature type="compositionally biased region" description="Basic and acidic residues" evidence="8">
    <location>
        <begin position="713"/>
        <end position="723"/>
    </location>
</feature>
<dbReference type="Gene3D" id="3.40.50.11260">
    <property type="match status" value="1"/>
</dbReference>
<dbReference type="PANTHER" id="PTHR11528">
    <property type="entry name" value="HEAT SHOCK PROTEIN 90 FAMILY MEMBER"/>
    <property type="match status" value="1"/>
</dbReference>
<dbReference type="Gene3D" id="3.30.230.80">
    <property type="match status" value="1"/>
</dbReference>
<reference evidence="10 11" key="1">
    <citation type="submission" date="2020-02" db="EMBL/GenBank/DDBJ databases">
        <title>Draft genome sequence of Haematococcus lacustris strain NIES-144.</title>
        <authorList>
            <person name="Morimoto D."/>
            <person name="Nakagawa S."/>
            <person name="Yoshida T."/>
            <person name="Sawayama S."/>
        </authorList>
    </citation>
    <scope>NUCLEOTIDE SEQUENCE [LARGE SCALE GENOMIC DNA]</scope>
    <source>
        <strain evidence="10 11">NIES-144</strain>
    </source>
</reference>
<dbReference type="FunFam" id="3.30.565.10:FF:000005">
    <property type="entry name" value="Heat shock protein 90"/>
    <property type="match status" value="1"/>
</dbReference>
<dbReference type="GO" id="GO:0016887">
    <property type="term" value="F:ATP hydrolysis activity"/>
    <property type="evidence" value="ECO:0007669"/>
    <property type="project" value="InterPro"/>
</dbReference>
<dbReference type="SUPFAM" id="SSF110942">
    <property type="entry name" value="HSP90 C-terminal domain"/>
    <property type="match status" value="1"/>
</dbReference>
<feature type="binding site" evidence="7">
    <location>
        <position position="22"/>
    </location>
    <ligand>
        <name>ATP</name>
        <dbReference type="ChEBI" id="CHEBI:30616"/>
    </ligand>
</feature>
<dbReference type="Pfam" id="PF13589">
    <property type="entry name" value="HATPase_c_3"/>
    <property type="match status" value="1"/>
</dbReference>
<feature type="domain" description="Histidine kinase/HSP90-like ATPase" evidence="9">
    <location>
        <begin position="11"/>
        <end position="168"/>
    </location>
</feature>
<evidence type="ECO:0000256" key="1">
    <source>
        <dbReference type="ARBA" id="ARBA00004496"/>
    </source>
</evidence>
<dbReference type="PRINTS" id="PR00775">
    <property type="entry name" value="HEATSHOCK90"/>
</dbReference>
<dbReference type="FunFam" id="1.20.120.790:FF:000001">
    <property type="entry name" value="Heat shock protein 90 alpha"/>
    <property type="match status" value="1"/>
</dbReference>
<evidence type="ECO:0000256" key="5">
    <source>
        <dbReference type="ARBA" id="ARBA00022840"/>
    </source>
</evidence>
<dbReference type="GO" id="GO:0005737">
    <property type="term" value="C:cytoplasm"/>
    <property type="evidence" value="ECO:0007669"/>
    <property type="project" value="UniProtKB-SubCell"/>
</dbReference>
<dbReference type="Pfam" id="PF00183">
    <property type="entry name" value="HSP90"/>
    <property type="match status" value="1"/>
</dbReference>
<keyword evidence="3" id="KW-0963">Cytoplasm</keyword>
<dbReference type="SUPFAM" id="SSF55874">
    <property type="entry name" value="ATPase domain of HSP90 chaperone/DNA topoisomerase II/histidine kinase"/>
    <property type="match status" value="1"/>
</dbReference>
<dbReference type="InterPro" id="IPR036890">
    <property type="entry name" value="HATPase_C_sf"/>
</dbReference>
<dbReference type="SUPFAM" id="SSF54211">
    <property type="entry name" value="Ribosomal protein S5 domain 2-like"/>
    <property type="match status" value="1"/>
</dbReference>
<evidence type="ECO:0000256" key="2">
    <source>
        <dbReference type="ARBA" id="ARBA00008239"/>
    </source>
</evidence>
<feature type="binding site" evidence="7">
    <location>
        <position position="66"/>
    </location>
    <ligand>
        <name>ATP</name>
        <dbReference type="ChEBI" id="CHEBI:30616"/>
    </ligand>
</feature>
<evidence type="ECO:0000256" key="3">
    <source>
        <dbReference type="ARBA" id="ARBA00022490"/>
    </source>
</evidence>
<dbReference type="AlphaFoldDB" id="A0A699ZFL3"/>
<feature type="binding site" evidence="7">
    <location>
        <begin position="86"/>
        <end position="87"/>
    </location>
    <ligand>
        <name>ATP</name>
        <dbReference type="ChEBI" id="CHEBI:30616"/>
    </ligand>
</feature>
<dbReference type="InterPro" id="IPR003594">
    <property type="entry name" value="HATPase_dom"/>
</dbReference>
<evidence type="ECO:0000256" key="6">
    <source>
        <dbReference type="ARBA" id="ARBA00023186"/>
    </source>
</evidence>
<dbReference type="GO" id="GO:0005524">
    <property type="term" value="F:ATP binding"/>
    <property type="evidence" value="ECO:0007669"/>
    <property type="project" value="UniProtKB-KW"/>
</dbReference>
<dbReference type="Gene3D" id="3.30.565.10">
    <property type="entry name" value="Histidine kinase-like ATPase, C-terminal domain"/>
    <property type="match status" value="1"/>
</dbReference>
<evidence type="ECO:0000256" key="8">
    <source>
        <dbReference type="SAM" id="MobiDB-lite"/>
    </source>
</evidence>
<dbReference type="PROSITE" id="PS00298">
    <property type="entry name" value="HSP90"/>
    <property type="match status" value="1"/>
</dbReference>
<accession>A0A699ZFL3</accession>
<dbReference type="CDD" id="cd16927">
    <property type="entry name" value="HATPase_Hsp90-like"/>
    <property type="match status" value="1"/>
</dbReference>
<keyword evidence="5 7" id="KW-0067">ATP-binding</keyword>
<dbReference type="PIRSF" id="PIRSF002583">
    <property type="entry name" value="Hsp90"/>
    <property type="match status" value="1"/>
</dbReference>
<feature type="binding site" evidence="7">
    <location>
        <position position="18"/>
    </location>
    <ligand>
        <name>ATP</name>
        <dbReference type="ChEBI" id="CHEBI:30616"/>
    </ligand>
</feature>
<dbReference type="FunFam" id="3.40.50.11260:FF:000001">
    <property type="entry name" value="Heat shock protein 90 alpha"/>
    <property type="match status" value="1"/>
</dbReference>
<feature type="binding site" evidence="7">
    <location>
        <position position="79"/>
    </location>
    <ligand>
        <name>ATP</name>
        <dbReference type="ChEBI" id="CHEBI:30616"/>
    </ligand>
</feature>
<dbReference type="GO" id="GO:0140662">
    <property type="term" value="F:ATP-dependent protein folding chaperone"/>
    <property type="evidence" value="ECO:0007669"/>
    <property type="project" value="InterPro"/>
</dbReference>
<dbReference type="Proteomes" id="UP000485058">
    <property type="component" value="Unassembled WGS sequence"/>
</dbReference>
<feature type="binding site" evidence="7">
    <location>
        <position position="158"/>
    </location>
    <ligand>
        <name>ATP</name>
        <dbReference type="ChEBI" id="CHEBI:30616"/>
    </ligand>
</feature>
<name>A0A699ZFL3_HAELA</name>
<feature type="compositionally biased region" description="Acidic residues" evidence="8">
    <location>
        <begin position="685"/>
        <end position="695"/>
    </location>
</feature>
<feature type="binding site" evidence="7">
    <location>
        <begin position="106"/>
        <end position="111"/>
    </location>
    <ligand>
        <name>ATP</name>
        <dbReference type="ChEBI" id="CHEBI:30616"/>
    </ligand>
</feature>
<organism evidence="10 11">
    <name type="scientific">Haematococcus lacustris</name>
    <name type="common">Green alga</name>
    <name type="synonym">Haematococcus pluvialis</name>
    <dbReference type="NCBI Taxonomy" id="44745"/>
    <lineage>
        <taxon>Eukaryota</taxon>
        <taxon>Viridiplantae</taxon>
        <taxon>Chlorophyta</taxon>
        <taxon>core chlorophytes</taxon>
        <taxon>Chlorophyceae</taxon>
        <taxon>CS clade</taxon>
        <taxon>Chlamydomonadales</taxon>
        <taxon>Haematococcaceae</taxon>
        <taxon>Haematococcus</taxon>
    </lineage>
</organism>
<comment type="subcellular location">
    <subcellularLocation>
        <location evidence="1">Cytoplasm</location>
    </subcellularLocation>
</comment>
<evidence type="ECO:0000313" key="10">
    <source>
        <dbReference type="EMBL" id="GFH21517.1"/>
    </source>
</evidence>
<feature type="binding site" evidence="7">
    <location>
        <position position="328"/>
    </location>
    <ligand>
        <name>ATP</name>
        <dbReference type="ChEBI" id="CHEBI:30616"/>
    </ligand>
</feature>
<keyword evidence="4 7" id="KW-0547">Nucleotide-binding</keyword>
<evidence type="ECO:0000256" key="4">
    <source>
        <dbReference type="ARBA" id="ARBA00022741"/>
    </source>
</evidence>
<dbReference type="GO" id="GO:0051082">
    <property type="term" value="F:unfolded protein binding"/>
    <property type="evidence" value="ECO:0007669"/>
    <property type="project" value="InterPro"/>
</dbReference>
<feature type="compositionally biased region" description="Acidic residues" evidence="8">
    <location>
        <begin position="665"/>
        <end position="678"/>
    </location>
</feature>
<evidence type="ECO:0000259" key="9">
    <source>
        <dbReference type="SMART" id="SM00387"/>
    </source>
</evidence>
<feature type="binding site" evidence="7">
    <location>
        <position position="85"/>
    </location>
    <ligand>
        <name>ATP</name>
        <dbReference type="ChEBI" id="CHEBI:30616"/>
    </ligand>
</feature>
<dbReference type="InterPro" id="IPR019805">
    <property type="entry name" value="Heat_shock_protein_90_CS"/>
</dbReference>
<proteinExistence type="inferred from homology"/>
<dbReference type="NCBIfam" id="NF003555">
    <property type="entry name" value="PRK05218.1"/>
    <property type="match status" value="1"/>
</dbReference>